<evidence type="ECO:0000313" key="10">
    <source>
        <dbReference type="EMBL" id="QKX56813.1"/>
    </source>
</evidence>
<protein>
    <recommendedName>
        <fullName evidence="9">Centromere protein H C-terminal domain-containing protein</fullName>
    </recommendedName>
</protein>
<dbReference type="GO" id="GO:0007052">
    <property type="term" value="P:mitotic spindle organization"/>
    <property type="evidence" value="ECO:0007669"/>
    <property type="project" value="TreeGrafter"/>
</dbReference>
<dbReference type="GO" id="GO:0005634">
    <property type="term" value="C:nucleus"/>
    <property type="evidence" value="ECO:0007669"/>
    <property type="project" value="UniProtKB-SubCell"/>
</dbReference>
<evidence type="ECO:0000256" key="5">
    <source>
        <dbReference type="ARBA" id="ARBA00023242"/>
    </source>
</evidence>
<evidence type="ECO:0000256" key="7">
    <source>
        <dbReference type="ARBA" id="ARBA00025735"/>
    </source>
</evidence>
<feature type="domain" description="Centromere protein H C-terminal" evidence="9">
    <location>
        <begin position="148"/>
        <end position="267"/>
    </location>
</feature>
<dbReference type="EMBL" id="CP055899">
    <property type="protein sequence ID" value="QKX56813.1"/>
    <property type="molecule type" value="Genomic_DNA"/>
</dbReference>
<dbReference type="PANTHER" id="PTHR48122:SF1">
    <property type="entry name" value="CENTROMERE PROTEIN H"/>
    <property type="match status" value="1"/>
</dbReference>
<dbReference type="Pfam" id="PF05837">
    <property type="entry name" value="CENP-H"/>
    <property type="match status" value="2"/>
</dbReference>
<dbReference type="KEGG" id="trg:TRUGW13939_03920"/>
<comment type="subcellular location">
    <subcellularLocation>
        <location evidence="2">Chromosome</location>
        <location evidence="2">Centromere</location>
        <location evidence="2">Kinetochore</location>
    </subcellularLocation>
    <subcellularLocation>
        <location evidence="1">Nucleus</location>
    </subcellularLocation>
</comment>
<dbReference type="GO" id="GO:0007059">
    <property type="term" value="P:chromosome segregation"/>
    <property type="evidence" value="ECO:0007669"/>
    <property type="project" value="TreeGrafter"/>
</dbReference>
<proteinExistence type="inferred from homology"/>
<evidence type="ECO:0000256" key="8">
    <source>
        <dbReference type="SAM" id="Coils"/>
    </source>
</evidence>
<dbReference type="GeneID" id="55991422"/>
<dbReference type="PANTHER" id="PTHR48122">
    <property type="entry name" value="CENTROMERE PROTEIN H"/>
    <property type="match status" value="1"/>
</dbReference>
<evidence type="ECO:0000256" key="2">
    <source>
        <dbReference type="ARBA" id="ARBA00004629"/>
    </source>
</evidence>
<keyword evidence="6" id="KW-0137">Centromere</keyword>
<gene>
    <name evidence="10" type="ORF">TRUGW13939_03920</name>
</gene>
<dbReference type="GO" id="GO:0000776">
    <property type="term" value="C:kinetochore"/>
    <property type="evidence" value="ECO:0007669"/>
    <property type="project" value="UniProtKB-KW"/>
</dbReference>
<evidence type="ECO:0000313" key="11">
    <source>
        <dbReference type="Proteomes" id="UP000509510"/>
    </source>
</evidence>
<reference evidence="11" key="1">
    <citation type="submission" date="2020-06" db="EMBL/GenBank/DDBJ databases">
        <title>A chromosome-scale genome assembly of Talaromyces rugulosus W13939.</title>
        <authorList>
            <person name="Wang B."/>
            <person name="Guo L."/>
            <person name="Ye K."/>
            <person name="Wang L."/>
        </authorList>
    </citation>
    <scope>NUCLEOTIDE SEQUENCE [LARGE SCALE GENOMIC DNA]</scope>
    <source>
        <strain evidence="11">W13939</strain>
    </source>
</reference>
<keyword evidence="5" id="KW-0539">Nucleus</keyword>
<feature type="domain" description="Centromere protein H C-terminal" evidence="9">
    <location>
        <begin position="49"/>
        <end position="128"/>
    </location>
</feature>
<evidence type="ECO:0000256" key="1">
    <source>
        <dbReference type="ARBA" id="ARBA00004123"/>
    </source>
</evidence>
<dbReference type="InterPro" id="IPR040034">
    <property type="entry name" value="CENP-H"/>
</dbReference>
<organism evidence="10 11">
    <name type="scientific">Talaromyces rugulosus</name>
    <name type="common">Penicillium rugulosum</name>
    <dbReference type="NCBI Taxonomy" id="121627"/>
    <lineage>
        <taxon>Eukaryota</taxon>
        <taxon>Fungi</taxon>
        <taxon>Dikarya</taxon>
        <taxon>Ascomycota</taxon>
        <taxon>Pezizomycotina</taxon>
        <taxon>Eurotiomycetes</taxon>
        <taxon>Eurotiomycetidae</taxon>
        <taxon>Eurotiales</taxon>
        <taxon>Trichocomaceae</taxon>
        <taxon>Talaromyces</taxon>
        <taxon>Talaromyces sect. Islandici</taxon>
    </lineage>
</organism>
<dbReference type="Proteomes" id="UP000509510">
    <property type="component" value="Chromosome II"/>
</dbReference>
<keyword evidence="4" id="KW-0995">Kinetochore</keyword>
<dbReference type="AlphaFoldDB" id="A0A7H8QV79"/>
<name>A0A7H8QV79_TALRU</name>
<dbReference type="GO" id="GO:0051382">
    <property type="term" value="P:kinetochore assembly"/>
    <property type="evidence" value="ECO:0007669"/>
    <property type="project" value="InterPro"/>
</dbReference>
<keyword evidence="3" id="KW-0158">Chromosome</keyword>
<comment type="similarity">
    <text evidence="7">Belongs to the CENP-H/MCM16 family.</text>
</comment>
<sequence length="269" mass="29911">MLSLAMASNDPAQRVSHAGGAFDETEAALLELAADSRQDELSLSSKEEQLLRLYDHIEELDLERAVLEQDVEQPSNVDVEGQLRVAEQELLEARATYTVRKKAAESVLMTDPILKTVHLRGASPAERFVEVIGGLRFTIRADLVFDFRALLPLVNRRDVLSLVYENLANAQASTLAALSNAEVDHIRTTKRNQELASQLLELTAQESSWRDTLVDEDLQSQIAEAERQHKAARGRWDTMKNIASAVVAGSGVDWARDDQLRALVLDELD</sequence>
<dbReference type="OrthoDB" id="2274804at2759"/>
<evidence type="ECO:0000256" key="6">
    <source>
        <dbReference type="ARBA" id="ARBA00023328"/>
    </source>
</evidence>
<feature type="coiled-coil region" evidence="8">
    <location>
        <begin position="43"/>
        <end position="96"/>
    </location>
</feature>
<evidence type="ECO:0000256" key="3">
    <source>
        <dbReference type="ARBA" id="ARBA00022454"/>
    </source>
</evidence>
<keyword evidence="8" id="KW-0175">Coiled coil</keyword>
<dbReference type="InterPro" id="IPR008426">
    <property type="entry name" value="CENP-H_C"/>
</dbReference>
<keyword evidence="11" id="KW-1185">Reference proteome</keyword>
<accession>A0A7H8QV79</accession>
<evidence type="ECO:0000259" key="9">
    <source>
        <dbReference type="Pfam" id="PF05837"/>
    </source>
</evidence>
<dbReference type="RefSeq" id="XP_035342991.1">
    <property type="nucleotide sequence ID" value="XM_035487098.1"/>
</dbReference>
<evidence type="ECO:0000256" key="4">
    <source>
        <dbReference type="ARBA" id="ARBA00022838"/>
    </source>
</evidence>
<dbReference type="GO" id="GO:0043515">
    <property type="term" value="F:kinetochore binding"/>
    <property type="evidence" value="ECO:0007669"/>
    <property type="project" value="TreeGrafter"/>
</dbReference>